<dbReference type="SUPFAM" id="SSF53187">
    <property type="entry name" value="Zn-dependent exopeptidases"/>
    <property type="match status" value="1"/>
</dbReference>
<dbReference type="Gene3D" id="3.40.630.10">
    <property type="entry name" value="Zn peptidases"/>
    <property type="match status" value="1"/>
</dbReference>
<dbReference type="PANTHER" id="PTHR12147:SF26">
    <property type="entry name" value="PEPTIDASE M28 DOMAIN-CONTAINING PROTEIN"/>
    <property type="match status" value="1"/>
</dbReference>
<dbReference type="InterPro" id="IPR001261">
    <property type="entry name" value="ArgE/DapE_CS"/>
</dbReference>
<feature type="domain" description="Peptidase M28" evidence="2">
    <location>
        <begin position="103"/>
        <end position="190"/>
    </location>
</feature>
<evidence type="ECO:0000256" key="1">
    <source>
        <dbReference type="ARBA" id="ARBA00022801"/>
    </source>
</evidence>
<evidence type="ECO:0000313" key="3">
    <source>
        <dbReference type="EMBL" id="GIH00035.1"/>
    </source>
</evidence>
<dbReference type="PROSITE" id="PS00758">
    <property type="entry name" value="ARGE_DAPE_CPG2_1"/>
    <property type="match status" value="1"/>
</dbReference>
<proteinExistence type="predicted"/>
<sequence length="336" mass="36586">MVLTAQPRLRPLPPATAERLAKVRAGVDEGRLRQHVERLDVPRGRYHAAPAMTRAESYVAGELERVGWRVNRREFTVPGDSVSGVNLLADPPVEEGTDPRRSGPTVLIGAHLDTVPGSPGADDNASGVACLLELARVLPEFGLARHVRLAVFDEEETGLHGSRALAGELSTADRPAAVVVFECIGFYSALPGTQVLPPGAGLVYPAQRRRIRQRGWRGDWTLVAYRQSAGRLARLFGECLTHLAGPGTALLARDALDLRLAGPLLRRYVPTTEHFARSDHQPFWDIGVPAIQITDTADFRNPYYHQPSDTPETLDYHRIADIAAATAVSLVGFGIR</sequence>
<protein>
    <recommendedName>
        <fullName evidence="2">Peptidase M28 domain-containing protein</fullName>
    </recommendedName>
</protein>
<reference evidence="3 4" key="1">
    <citation type="submission" date="2021-01" db="EMBL/GenBank/DDBJ databases">
        <title>Whole genome shotgun sequence of Plantactinospora mayteni NBRC 109088.</title>
        <authorList>
            <person name="Komaki H."/>
            <person name="Tamura T."/>
        </authorList>
    </citation>
    <scope>NUCLEOTIDE SEQUENCE [LARGE SCALE GENOMIC DNA]</scope>
    <source>
        <strain evidence="3 4">NBRC 109088</strain>
    </source>
</reference>
<keyword evidence="1" id="KW-0378">Hydrolase</keyword>
<evidence type="ECO:0000259" key="2">
    <source>
        <dbReference type="Pfam" id="PF04389"/>
    </source>
</evidence>
<keyword evidence="4" id="KW-1185">Reference proteome</keyword>
<organism evidence="3 4">
    <name type="scientific">Plantactinospora mayteni</name>
    <dbReference type="NCBI Taxonomy" id="566021"/>
    <lineage>
        <taxon>Bacteria</taxon>
        <taxon>Bacillati</taxon>
        <taxon>Actinomycetota</taxon>
        <taxon>Actinomycetes</taxon>
        <taxon>Micromonosporales</taxon>
        <taxon>Micromonosporaceae</taxon>
        <taxon>Plantactinospora</taxon>
    </lineage>
</organism>
<dbReference type="EMBL" id="BONX01000049">
    <property type="protein sequence ID" value="GIH00035.1"/>
    <property type="molecule type" value="Genomic_DNA"/>
</dbReference>
<dbReference type="Pfam" id="PF04389">
    <property type="entry name" value="Peptidase_M28"/>
    <property type="match status" value="2"/>
</dbReference>
<dbReference type="InterPro" id="IPR045175">
    <property type="entry name" value="M28_fam"/>
</dbReference>
<dbReference type="RefSeq" id="WP_203861360.1">
    <property type="nucleotide sequence ID" value="NZ_BAAAZQ010000021.1"/>
</dbReference>
<evidence type="ECO:0000313" key="4">
    <source>
        <dbReference type="Proteomes" id="UP000621500"/>
    </source>
</evidence>
<name>A0ABQ4EZG2_9ACTN</name>
<comment type="caution">
    <text evidence="3">The sequence shown here is derived from an EMBL/GenBank/DDBJ whole genome shotgun (WGS) entry which is preliminary data.</text>
</comment>
<dbReference type="Proteomes" id="UP000621500">
    <property type="component" value="Unassembled WGS sequence"/>
</dbReference>
<accession>A0ABQ4EZG2</accession>
<dbReference type="PANTHER" id="PTHR12147">
    <property type="entry name" value="METALLOPEPTIDASE M28 FAMILY MEMBER"/>
    <property type="match status" value="1"/>
</dbReference>
<feature type="domain" description="Peptidase M28" evidence="2">
    <location>
        <begin position="267"/>
        <end position="326"/>
    </location>
</feature>
<dbReference type="InterPro" id="IPR007484">
    <property type="entry name" value="Peptidase_M28"/>
</dbReference>
<gene>
    <name evidence="3" type="primary">yfbL</name>
    <name evidence="3" type="ORF">Pma05_66070</name>
</gene>